<evidence type="ECO:0000256" key="1">
    <source>
        <dbReference type="SAM" id="Phobius"/>
    </source>
</evidence>
<comment type="caution">
    <text evidence="3">The sequence shown here is derived from an EMBL/GenBank/DDBJ whole genome shotgun (WGS) entry which is preliminary data.</text>
</comment>
<protein>
    <submittedName>
        <fullName evidence="3">Arabinofuranosyltransferase</fullName>
    </submittedName>
</protein>
<evidence type="ECO:0000259" key="2">
    <source>
        <dbReference type="Pfam" id="PF26371"/>
    </source>
</evidence>
<feature type="transmembrane region" description="Helical" evidence="1">
    <location>
        <begin position="336"/>
        <end position="358"/>
    </location>
</feature>
<feature type="transmembrane region" description="Helical" evidence="1">
    <location>
        <begin position="107"/>
        <end position="125"/>
    </location>
</feature>
<dbReference type="AlphaFoldDB" id="A0A2U1F0T2"/>
<feature type="transmembrane region" description="Helical" evidence="1">
    <location>
        <begin position="198"/>
        <end position="228"/>
    </location>
</feature>
<sequence length="617" mass="65174">MTSLDTVGARTLTRAPLGGPLPDLLRRRPAMVTTVLLSVTVLVYAVLVVHRAWISDDGLIFLRTVRQVLAGHGPVFNIGERVEANTSTLWTGVLLGLAAIPGVRPELMSIGAGAVLSVAALALALDASRRFAALGRVVVPAGALVLLALPPFWDFGTSGLETGLSFCWLAGLWWLLVVRSQRAPQHFAAARRRPGRAWPTAFVAGLGPLVRPDLALVGVIALVVLVLLEQPRSARAWARMVGLGAVAATLPAAYEVFRAGYYGLLVPSTALAKEAGVPRWERGLVYLRDLVSASWLGVPALALAVAAVLLARPAWRRRRSEQPTDADARRTRSWDGIATAAVALAPLVAGTAMVVYVVRVGGDFMHARMLLPAVFCLLLPVMALPLRRVTVVPLAVVLVWAGIAGALLRPPYDGIGAGGIADERGFYTQLLADEHPLTADDYRRHPHLPSGVALLAHSPGPVLAVQAPGDGPAGPEWQAIGLRAGEPSGLIFLNLGVAGALAPLDVRVSDTVGLVDPLAAHSSIVPDGRVGHDKKLPTAWFVAVGGGTPPDDRAASPGDVEAASRALQCPALRELDASVRAPMTAERFWANLTGAWDRTAMRFPRDPVLADLRCSTR</sequence>
<proteinExistence type="predicted"/>
<reference evidence="3 4" key="1">
    <citation type="submission" date="2018-04" db="EMBL/GenBank/DDBJ databases">
        <title>Genomic Encyclopedia of Type Strains, Phase IV (KMG-IV): sequencing the most valuable type-strain genomes for metagenomic binning, comparative biology and taxonomic classification.</title>
        <authorList>
            <person name="Goeker M."/>
        </authorList>
    </citation>
    <scope>NUCLEOTIDE SEQUENCE [LARGE SCALE GENOMIC DNA]</scope>
    <source>
        <strain evidence="3 4">DSM 45771</strain>
    </source>
</reference>
<keyword evidence="4" id="KW-1185">Reference proteome</keyword>
<keyword evidence="1" id="KW-0472">Membrane</keyword>
<dbReference type="GO" id="GO:0016740">
    <property type="term" value="F:transferase activity"/>
    <property type="evidence" value="ECO:0007669"/>
    <property type="project" value="UniProtKB-KW"/>
</dbReference>
<dbReference type="EMBL" id="QEKW01000014">
    <property type="protein sequence ID" value="PVZ05797.1"/>
    <property type="molecule type" value="Genomic_DNA"/>
</dbReference>
<feature type="transmembrane region" description="Helical" evidence="1">
    <location>
        <begin position="391"/>
        <end position="408"/>
    </location>
</feature>
<feature type="transmembrane region" description="Helical" evidence="1">
    <location>
        <begin position="364"/>
        <end position="384"/>
    </location>
</feature>
<dbReference type="Pfam" id="PF26371">
    <property type="entry name" value="AftB_C"/>
    <property type="match status" value="1"/>
</dbReference>
<keyword evidence="1" id="KW-0812">Transmembrane</keyword>
<feature type="transmembrane region" description="Helical" evidence="1">
    <location>
        <begin position="293"/>
        <end position="315"/>
    </location>
</feature>
<dbReference type="InterPro" id="IPR058983">
    <property type="entry name" value="AftB_C"/>
</dbReference>
<gene>
    <name evidence="3" type="ORF">C8D89_11451</name>
</gene>
<evidence type="ECO:0000313" key="4">
    <source>
        <dbReference type="Proteomes" id="UP000245639"/>
    </source>
</evidence>
<keyword evidence="1" id="KW-1133">Transmembrane helix</keyword>
<feature type="transmembrane region" description="Helical" evidence="1">
    <location>
        <begin position="30"/>
        <end position="53"/>
    </location>
</feature>
<evidence type="ECO:0000313" key="3">
    <source>
        <dbReference type="EMBL" id="PVZ05797.1"/>
    </source>
</evidence>
<organism evidence="3 4">
    <name type="scientific">Actinomycetospora cinnamomea</name>
    <dbReference type="NCBI Taxonomy" id="663609"/>
    <lineage>
        <taxon>Bacteria</taxon>
        <taxon>Bacillati</taxon>
        <taxon>Actinomycetota</taxon>
        <taxon>Actinomycetes</taxon>
        <taxon>Pseudonocardiales</taxon>
        <taxon>Pseudonocardiaceae</taxon>
        <taxon>Actinomycetospora</taxon>
    </lineage>
</organism>
<keyword evidence="3" id="KW-0808">Transferase</keyword>
<accession>A0A2U1F0T2</accession>
<name>A0A2U1F0T2_9PSEU</name>
<dbReference type="RefSeq" id="WP_243418289.1">
    <property type="nucleotide sequence ID" value="NZ_QEKW01000014.1"/>
</dbReference>
<feature type="transmembrane region" description="Helical" evidence="1">
    <location>
        <begin position="137"/>
        <end position="153"/>
    </location>
</feature>
<feature type="domain" description="Terminal beta-(1-&gt;2)-arabinofuranosyltransferase C-terminal" evidence="2">
    <location>
        <begin position="486"/>
        <end position="595"/>
    </location>
</feature>
<dbReference type="Proteomes" id="UP000245639">
    <property type="component" value="Unassembled WGS sequence"/>
</dbReference>